<dbReference type="RefSeq" id="WP_307259661.1">
    <property type="nucleotide sequence ID" value="NZ_JAUSVL010000001.1"/>
</dbReference>
<evidence type="ECO:0000313" key="2">
    <source>
        <dbReference type="EMBL" id="MDQ0288338.1"/>
    </source>
</evidence>
<evidence type="ECO:0000313" key="3">
    <source>
        <dbReference type="Proteomes" id="UP001238163"/>
    </source>
</evidence>
<evidence type="ECO:0000256" key="1">
    <source>
        <dbReference type="SAM" id="MobiDB-lite"/>
    </source>
</evidence>
<reference evidence="2" key="1">
    <citation type="submission" date="2023-07" db="EMBL/GenBank/DDBJ databases">
        <title>Genomic Encyclopedia of Type Strains, Phase IV (KMG-IV): sequencing the most valuable type-strain genomes for metagenomic binning, comparative biology and taxonomic classification.</title>
        <authorList>
            <person name="Goeker M."/>
        </authorList>
    </citation>
    <scope>NUCLEOTIDE SEQUENCE</scope>
    <source>
        <strain evidence="2">DSM 24202</strain>
    </source>
</reference>
<comment type="caution">
    <text evidence="2">The sequence shown here is derived from an EMBL/GenBank/DDBJ whole genome shotgun (WGS) entry which is preliminary data.</text>
</comment>
<dbReference type="AlphaFoldDB" id="A0AAE3VDJ6"/>
<organism evidence="2 3">
    <name type="scientific">Oligosphaera ethanolica</name>
    <dbReference type="NCBI Taxonomy" id="760260"/>
    <lineage>
        <taxon>Bacteria</taxon>
        <taxon>Pseudomonadati</taxon>
        <taxon>Lentisphaerota</taxon>
        <taxon>Oligosphaeria</taxon>
        <taxon>Oligosphaerales</taxon>
        <taxon>Oligosphaeraceae</taxon>
        <taxon>Oligosphaera</taxon>
    </lineage>
</organism>
<feature type="region of interest" description="Disordered" evidence="1">
    <location>
        <begin position="1"/>
        <end position="23"/>
    </location>
</feature>
<accession>A0AAE3VDJ6</accession>
<protein>
    <submittedName>
        <fullName evidence="2">Uncharacterized protein</fullName>
    </submittedName>
</protein>
<dbReference type="EMBL" id="JAUSVL010000001">
    <property type="protein sequence ID" value="MDQ0288338.1"/>
    <property type="molecule type" value="Genomic_DNA"/>
</dbReference>
<proteinExistence type="predicted"/>
<dbReference type="Proteomes" id="UP001238163">
    <property type="component" value="Unassembled WGS sequence"/>
</dbReference>
<sequence>MPIDKKAKKKKRGRGWLEKHKMGKKQEPSLSVVITLWSIVGKQQMGIFLPKNANKKEAKK</sequence>
<gene>
    <name evidence="2" type="ORF">J3R75_000445</name>
</gene>
<feature type="compositionally biased region" description="Basic residues" evidence="1">
    <location>
        <begin position="1"/>
        <end position="14"/>
    </location>
</feature>
<name>A0AAE3VDJ6_9BACT</name>
<keyword evidence="3" id="KW-1185">Reference proteome</keyword>